<feature type="domain" description="Inositolphosphotransferase Aur1/Ipt1" evidence="2">
    <location>
        <begin position="62"/>
        <end position="189"/>
    </location>
</feature>
<dbReference type="GO" id="GO:0016020">
    <property type="term" value="C:membrane"/>
    <property type="evidence" value="ECO:0007669"/>
    <property type="project" value="UniProtKB-SubCell"/>
</dbReference>
<evidence type="ECO:0000313" key="3">
    <source>
        <dbReference type="EMBL" id="MDH2334533.1"/>
    </source>
</evidence>
<dbReference type="AlphaFoldDB" id="A0AAP4EDK4"/>
<keyword evidence="1" id="KW-0812">Transmembrane</keyword>
<keyword evidence="1" id="KW-0472">Membrane</keyword>
<dbReference type="RefSeq" id="WP_023990447.1">
    <property type="nucleotide sequence ID" value="NZ_JARVWT010000024.1"/>
</dbReference>
<dbReference type="SUPFAM" id="SSF48317">
    <property type="entry name" value="Acid phosphatase/Vanadium-dependent haloperoxidase"/>
    <property type="match status" value="1"/>
</dbReference>
<name>A0AAP4EDK4_PAEPO</name>
<dbReference type="EMBL" id="JARVWT010000024">
    <property type="protein sequence ID" value="MDH2334533.1"/>
    <property type="molecule type" value="Genomic_DNA"/>
</dbReference>
<proteinExistence type="predicted"/>
<dbReference type="Proteomes" id="UP001229409">
    <property type="component" value="Unassembled WGS sequence"/>
</dbReference>
<feature type="transmembrane region" description="Helical" evidence="1">
    <location>
        <begin position="52"/>
        <end position="74"/>
    </location>
</feature>
<evidence type="ECO:0000313" key="4">
    <source>
        <dbReference type="Proteomes" id="UP001229409"/>
    </source>
</evidence>
<accession>A0AAP4EDK4</accession>
<reference evidence="3" key="1">
    <citation type="submission" date="2023-04" db="EMBL/GenBank/DDBJ databases">
        <title>Uncovering the Secrets of Slow-Growing Bacteria in Tropical Savanna Soil through Cultivation and Genomic Analysis.</title>
        <authorList>
            <person name="Goncalves O.S."/>
            <person name="Santana M.F."/>
        </authorList>
    </citation>
    <scope>NUCLEOTIDE SEQUENCE</scope>
    <source>
        <strain evidence="3">ANTI</strain>
    </source>
</reference>
<protein>
    <submittedName>
        <fullName evidence="3">Phosphatase PAP2 family protein</fullName>
    </submittedName>
</protein>
<keyword evidence="1" id="KW-1133">Transmembrane helix</keyword>
<sequence>MTHPTKQSFLSTWLSLLWLTVVPLLYIFYGILNHPTEHVYSLVTDLDRLTPFVPSFIIPYVLWYPFIASVLIGLAFKDRTAYYRTLLALCGGLILSYIVYALFQTAVHRPDNLAQTGVINRLVWLVYSHDQPFNCFPSIHVLTSYLMLRGARVFGRTIRWAVTAMSIVIIASTLLVKQHVLADVVGGILAGELLYRSAGIALSYLRGHRNRLTLKGGERHVSAE</sequence>
<dbReference type="InterPro" id="IPR026841">
    <property type="entry name" value="Aur1/Ipt1"/>
</dbReference>
<feature type="transmembrane region" description="Helical" evidence="1">
    <location>
        <begin position="12"/>
        <end position="32"/>
    </location>
</feature>
<dbReference type="InterPro" id="IPR036938">
    <property type="entry name" value="PAP2/HPO_sf"/>
</dbReference>
<feature type="transmembrane region" description="Helical" evidence="1">
    <location>
        <begin position="81"/>
        <end position="103"/>
    </location>
</feature>
<evidence type="ECO:0000259" key="2">
    <source>
        <dbReference type="Pfam" id="PF14378"/>
    </source>
</evidence>
<feature type="transmembrane region" description="Helical" evidence="1">
    <location>
        <begin position="160"/>
        <end position="178"/>
    </location>
</feature>
<evidence type="ECO:0000256" key="1">
    <source>
        <dbReference type="SAM" id="Phobius"/>
    </source>
</evidence>
<dbReference type="Pfam" id="PF14378">
    <property type="entry name" value="PAP2_3"/>
    <property type="match status" value="1"/>
</dbReference>
<gene>
    <name evidence="3" type="ORF">QDS18_27050</name>
</gene>
<comment type="caution">
    <text evidence="3">The sequence shown here is derived from an EMBL/GenBank/DDBJ whole genome shotgun (WGS) entry which is preliminary data.</text>
</comment>
<organism evidence="3 4">
    <name type="scientific">Paenibacillus polymyxa</name>
    <name type="common">Bacillus polymyxa</name>
    <dbReference type="NCBI Taxonomy" id="1406"/>
    <lineage>
        <taxon>Bacteria</taxon>
        <taxon>Bacillati</taxon>
        <taxon>Bacillota</taxon>
        <taxon>Bacilli</taxon>
        <taxon>Bacillales</taxon>
        <taxon>Paenibacillaceae</taxon>
        <taxon>Paenibacillus</taxon>
    </lineage>
</organism>